<protein>
    <recommendedName>
        <fullName evidence="3">PilZ domain-containing protein</fullName>
    </recommendedName>
</protein>
<dbReference type="EMBL" id="BAABKK010000012">
    <property type="protein sequence ID" value="GAA5194481.1"/>
    <property type="molecule type" value="Genomic_DNA"/>
</dbReference>
<proteinExistence type="predicted"/>
<keyword evidence="2" id="KW-1185">Reference proteome</keyword>
<reference evidence="2" key="1">
    <citation type="journal article" date="2019" name="Int. J. Syst. Evol. Microbiol.">
        <title>The Global Catalogue of Microorganisms (GCM) 10K type strain sequencing project: providing services to taxonomists for standard genome sequencing and annotation.</title>
        <authorList>
            <consortium name="The Broad Institute Genomics Platform"/>
            <consortium name="The Broad Institute Genome Sequencing Center for Infectious Disease"/>
            <person name="Wu L."/>
            <person name="Ma J."/>
        </authorList>
    </citation>
    <scope>NUCLEOTIDE SEQUENCE [LARGE SCALE GENOMIC DNA]</scope>
    <source>
        <strain evidence="2">JCM 18514</strain>
    </source>
</reference>
<comment type="caution">
    <text evidence="1">The sequence shown here is derived from an EMBL/GenBank/DDBJ whole genome shotgun (WGS) entry which is preliminary data.</text>
</comment>
<evidence type="ECO:0000313" key="2">
    <source>
        <dbReference type="Proteomes" id="UP001500200"/>
    </source>
</evidence>
<dbReference type="Proteomes" id="UP001500200">
    <property type="component" value="Unassembled WGS sequence"/>
</dbReference>
<sequence length="104" mass="12151">MQTLRRNEPYLMTRWKYLWCGEFVELRREGREIDSGWVDDVSPDGTVMWIHLTTGRGRIMIHVNDGLDVWRVDTRILLVRTRPAKHEASAVRVVGRRCATLEGS</sequence>
<accession>A0ABP9SF09</accession>
<gene>
    <name evidence="1" type="ORF">GCM10023346_22030</name>
</gene>
<name>A0ABP9SF09_9MICC</name>
<evidence type="ECO:0008006" key="3">
    <source>
        <dbReference type="Google" id="ProtNLM"/>
    </source>
</evidence>
<organism evidence="1 2">
    <name type="scientific">Arthrobacter gyeryongensis</name>
    <dbReference type="NCBI Taxonomy" id="1650592"/>
    <lineage>
        <taxon>Bacteria</taxon>
        <taxon>Bacillati</taxon>
        <taxon>Actinomycetota</taxon>
        <taxon>Actinomycetes</taxon>
        <taxon>Micrococcales</taxon>
        <taxon>Micrococcaceae</taxon>
        <taxon>Arthrobacter</taxon>
    </lineage>
</organism>
<evidence type="ECO:0000313" key="1">
    <source>
        <dbReference type="EMBL" id="GAA5194481.1"/>
    </source>
</evidence>